<evidence type="ECO:0000259" key="15">
    <source>
        <dbReference type="SMART" id="SM00478"/>
    </source>
</evidence>
<dbReference type="PROSITE" id="PS01155">
    <property type="entry name" value="ENDONUCLEASE_III_2"/>
    <property type="match status" value="1"/>
</dbReference>
<keyword evidence="12" id="KW-0234">DNA repair</keyword>
<dbReference type="Gene3D" id="1.10.340.30">
    <property type="entry name" value="Hypothetical protein, domain 2"/>
    <property type="match status" value="1"/>
</dbReference>
<dbReference type="AlphaFoldDB" id="A0A7W9W085"/>
<dbReference type="PANTHER" id="PTHR42944">
    <property type="entry name" value="ADENINE DNA GLYCOSYLASE"/>
    <property type="match status" value="1"/>
</dbReference>
<protein>
    <recommendedName>
        <fullName evidence="5 14">Adenine DNA glycosylase</fullName>
        <ecNumber evidence="4 14">3.2.2.31</ecNumber>
    </recommendedName>
</protein>
<evidence type="ECO:0000256" key="11">
    <source>
        <dbReference type="ARBA" id="ARBA00023014"/>
    </source>
</evidence>
<keyword evidence="8 14" id="KW-0227">DNA damage</keyword>
<evidence type="ECO:0000256" key="9">
    <source>
        <dbReference type="ARBA" id="ARBA00022801"/>
    </source>
</evidence>
<dbReference type="GO" id="GO:0032357">
    <property type="term" value="F:oxidized purine DNA binding"/>
    <property type="evidence" value="ECO:0007669"/>
    <property type="project" value="TreeGrafter"/>
</dbReference>
<dbReference type="InterPro" id="IPR015797">
    <property type="entry name" value="NUDIX_hydrolase-like_dom_sf"/>
</dbReference>
<keyword evidence="11" id="KW-0411">Iron-sulfur</keyword>
<dbReference type="GO" id="GO:0034039">
    <property type="term" value="F:8-oxo-7,8-dihydroguanine DNA N-glycosylase activity"/>
    <property type="evidence" value="ECO:0007669"/>
    <property type="project" value="TreeGrafter"/>
</dbReference>
<dbReference type="EMBL" id="JACHHH010000002">
    <property type="protein sequence ID" value="MBB6040611.1"/>
    <property type="molecule type" value="Genomic_DNA"/>
</dbReference>
<name>A0A7W9W085_9FIRM</name>
<dbReference type="InterPro" id="IPR004036">
    <property type="entry name" value="Endonuclease-III-like_CS2"/>
</dbReference>
<dbReference type="InterPro" id="IPR011257">
    <property type="entry name" value="DNA_glycosylase"/>
</dbReference>
<dbReference type="InterPro" id="IPR000445">
    <property type="entry name" value="HhH_motif"/>
</dbReference>
<reference evidence="16 17" key="1">
    <citation type="submission" date="2020-08" db="EMBL/GenBank/DDBJ databases">
        <title>Genomic Encyclopedia of Type Strains, Phase IV (KMG-IV): sequencing the most valuable type-strain genomes for metagenomic binning, comparative biology and taxonomic classification.</title>
        <authorList>
            <person name="Goeker M."/>
        </authorList>
    </citation>
    <scope>NUCLEOTIDE SEQUENCE [LARGE SCALE GENOMIC DNA]</scope>
    <source>
        <strain evidence="16 17">DSM 17245</strain>
    </source>
</reference>
<organism evidence="16 17">
    <name type="scientific">Oribacterium sinus</name>
    <dbReference type="NCBI Taxonomy" id="237576"/>
    <lineage>
        <taxon>Bacteria</taxon>
        <taxon>Bacillati</taxon>
        <taxon>Bacillota</taxon>
        <taxon>Clostridia</taxon>
        <taxon>Lachnospirales</taxon>
        <taxon>Lachnospiraceae</taxon>
        <taxon>Oribacterium</taxon>
    </lineage>
</organism>
<keyword evidence="6" id="KW-0004">4Fe-4S</keyword>
<dbReference type="InterPro" id="IPR029119">
    <property type="entry name" value="MutY_C"/>
</dbReference>
<evidence type="ECO:0000256" key="3">
    <source>
        <dbReference type="ARBA" id="ARBA00008343"/>
    </source>
</evidence>
<dbReference type="Gene3D" id="1.10.1670.10">
    <property type="entry name" value="Helix-hairpin-Helix base-excision DNA repair enzymes (C-terminal)"/>
    <property type="match status" value="1"/>
</dbReference>
<dbReference type="InterPro" id="IPR005760">
    <property type="entry name" value="A/G_AdeGlyc_MutY"/>
</dbReference>
<evidence type="ECO:0000313" key="16">
    <source>
        <dbReference type="EMBL" id="MBB6040611.1"/>
    </source>
</evidence>
<keyword evidence="10 14" id="KW-0408">Iron</keyword>
<comment type="function">
    <text evidence="2">Adenine glycosylase active on G-A mispairs. MutY also corrects error-prone DNA synthesis past GO lesions which are due to the oxidatively damaged form of guanine: 7,8-dihydro-8-oxoguanine (8-oxo-dGTP).</text>
</comment>
<evidence type="ECO:0000256" key="6">
    <source>
        <dbReference type="ARBA" id="ARBA00022485"/>
    </source>
</evidence>
<keyword evidence="13 14" id="KW-0326">Glycosidase</keyword>
<comment type="catalytic activity">
    <reaction evidence="1 14">
        <text>Hydrolyzes free adenine bases from 7,8-dihydro-8-oxoguanine:adenine mismatched double-stranded DNA, leaving an apurinic site.</text>
        <dbReference type="EC" id="3.2.2.31"/>
    </reaction>
</comment>
<evidence type="ECO:0000256" key="1">
    <source>
        <dbReference type="ARBA" id="ARBA00000843"/>
    </source>
</evidence>
<evidence type="ECO:0000256" key="7">
    <source>
        <dbReference type="ARBA" id="ARBA00022723"/>
    </source>
</evidence>
<dbReference type="Pfam" id="PF14815">
    <property type="entry name" value="NUDIX_4"/>
    <property type="match status" value="1"/>
</dbReference>
<accession>A0A7W9W085</accession>
<dbReference type="Pfam" id="PF00730">
    <property type="entry name" value="HhH-GPD"/>
    <property type="match status" value="1"/>
</dbReference>
<dbReference type="NCBIfam" id="TIGR01084">
    <property type="entry name" value="mutY"/>
    <property type="match status" value="1"/>
</dbReference>
<evidence type="ECO:0000256" key="2">
    <source>
        <dbReference type="ARBA" id="ARBA00002933"/>
    </source>
</evidence>
<evidence type="ECO:0000256" key="12">
    <source>
        <dbReference type="ARBA" id="ARBA00023204"/>
    </source>
</evidence>
<comment type="caution">
    <text evidence="16">The sequence shown here is derived from an EMBL/GenBank/DDBJ whole genome shotgun (WGS) entry which is preliminary data.</text>
</comment>
<comment type="cofactor">
    <cofactor evidence="14">
        <name>[4Fe-4S] cluster</name>
        <dbReference type="ChEBI" id="CHEBI:49883"/>
    </cofactor>
    <text evidence="14">Binds 1 [4Fe-4S] cluster.</text>
</comment>
<dbReference type="InterPro" id="IPR044298">
    <property type="entry name" value="MIG/MutY"/>
</dbReference>
<dbReference type="GO" id="GO:0000701">
    <property type="term" value="F:purine-specific mismatch base pair DNA N-glycosylase activity"/>
    <property type="evidence" value="ECO:0007669"/>
    <property type="project" value="UniProtKB-EC"/>
</dbReference>
<evidence type="ECO:0000256" key="10">
    <source>
        <dbReference type="ARBA" id="ARBA00023004"/>
    </source>
</evidence>
<evidence type="ECO:0000256" key="5">
    <source>
        <dbReference type="ARBA" id="ARBA00022023"/>
    </source>
</evidence>
<dbReference type="EC" id="3.2.2.31" evidence="4 14"/>
<comment type="similarity">
    <text evidence="3 14">Belongs to the Nth/MutY family.</text>
</comment>
<dbReference type="GO" id="GO:0006284">
    <property type="term" value="P:base-excision repair"/>
    <property type="evidence" value="ECO:0007669"/>
    <property type="project" value="UniProtKB-UniRule"/>
</dbReference>
<dbReference type="GeneID" id="85014134"/>
<keyword evidence="9 16" id="KW-0378">Hydrolase</keyword>
<dbReference type="SMART" id="SM00478">
    <property type="entry name" value="ENDO3c"/>
    <property type="match status" value="1"/>
</dbReference>
<dbReference type="Gene3D" id="3.90.79.10">
    <property type="entry name" value="Nucleoside Triphosphate Pyrophosphohydrolase"/>
    <property type="match status" value="1"/>
</dbReference>
<dbReference type="FunFam" id="1.10.340.30:FF:000002">
    <property type="entry name" value="Adenine DNA glycosylase"/>
    <property type="match status" value="1"/>
</dbReference>
<keyword evidence="7" id="KW-0479">Metal-binding</keyword>
<dbReference type="Pfam" id="PF00633">
    <property type="entry name" value="HHH"/>
    <property type="match status" value="1"/>
</dbReference>
<evidence type="ECO:0000256" key="8">
    <source>
        <dbReference type="ARBA" id="ARBA00022763"/>
    </source>
</evidence>
<dbReference type="GO" id="GO:0046872">
    <property type="term" value="F:metal ion binding"/>
    <property type="evidence" value="ECO:0007669"/>
    <property type="project" value="UniProtKB-UniRule"/>
</dbReference>
<dbReference type="CDD" id="cd03431">
    <property type="entry name" value="NUDIX_DNA_Glycosylase_C-MutY"/>
    <property type="match status" value="1"/>
</dbReference>
<dbReference type="InterPro" id="IPR003265">
    <property type="entry name" value="HhH-GPD_domain"/>
</dbReference>
<dbReference type="GO" id="GO:0035485">
    <property type="term" value="F:adenine/guanine mispair binding"/>
    <property type="evidence" value="ECO:0007669"/>
    <property type="project" value="TreeGrafter"/>
</dbReference>
<evidence type="ECO:0000256" key="4">
    <source>
        <dbReference type="ARBA" id="ARBA00012045"/>
    </source>
</evidence>
<dbReference type="Proteomes" id="UP000522163">
    <property type="component" value="Unassembled WGS sequence"/>
</dbReference>
<dbReference type="RefSeq" id="WP_007156955.1">
    <property type="nucleotide sequence ID" value="NZ_CAUVGH010000014.1"/>
</dbReference>
<evidence type="ECO:0000313" key="17">
    <source>
        <dbReference type="Proteomes" id="UP000522163"/>
    </source>
</evidence>
<dbReference type="SUPFAM" id="SSF48150">
    <property type="entry name" value="DNA-glycosylase"/>
    <property type="match status" value="1"/>
</dbReference>
<sequence>MEEAKMKEKRQFSGGEDPFAKALLSWYNENRRILPWREDPGPYHTWLSEIMLQQTRVEAVKGYYSRFLSALPEIADLANAEEEKVLKLWEGLGYYSRARNLQKAAKTIMTEYAGEMPKTFQELKKLPGIGEYTAAAIASIVYKEEIPALDGNLLRIFARLTSYPKVVLEPEGKKLAFSYFQEKMQGIDPGDFNQALMDLGSGVCLPKGEIGCKTCPLKAFCSSAKAGNPMDYPKLPEKKKRKVEQYSIFLIRHREELMLKKRENKGLLAGLYEFYKLEGHCSEKEALEAVENLGLRSLRIKALGEAKHIFTHKEWEMIGYEVYCGDFQEEGRQEERQKEEKAVILRERFLPEESGKAKKTWEKQGYRFYSKEEIHGELSIPSAFAYYKQFL</sequence>
<dbReference type="PANTHER" id="PTHR42944:SF1">
    <property type="entry name" value="ADENINE DNA GLYCOSYLASE"/>
    <property type="match status" value="1"/>
</dbReference>
<dbReference type="SUPFAM" id="SSF55811">
    <property type="entry name" value="Nudix"/>
    <property type="match status" value="1"/>
</dbReference>
<dbReference type="InterPro" id="IPR023170">
    <property type="entry name" value="HhH_base_excis_C"/>
</dbReference>
<dbReference type="GO" id="GO:0006298">
    <property type="term" value="P:mismatch repair"/>
    <property type="evidence" value="ECO:0007669"/>
    <property type="project" value="TreeGrafter"/>
</dbReference>
<dbReference type="GO" id="GO:0051539">
    <property type="term" value="F:4 iron, 4 sulfur cluster binding"/>
    <property type="evidence" value="ECO:0007669"/>
    <property type="project" value="UniProtKB-UniRule"/>
</dbReference>
<evidence type="ECO:0000256" key="13">
    <source>
        <dbReference type="ARBA" id="ARBA00023295"/>
    </source>
</evidence>
<gene>
    <name evidence="16" type="ORF">HNQ46_000574</name>
</gene>
<dbReference type="CDD" id="cd00056">
    <property type="entry name" value="ENDO3c"/>
    <property type="match status" value="1"/>
</dbReference>
<proteinExistence type="inferred from homology"/>
<evidence type="ECO:0000256" key="14">
    <source>
        <dbReference type="RuleBase" id="RU365096"/>
    </source>
</evidence>
<feature type="domain" description="HhH-GPD" evidence="15">
    <location>
        <begin position="51"/>
        <end position="202"/>
    </location>
</feature>